<proteinExistence type="inferred from homology"/>
<keyword evidence="3" id="KW-0540">Nuclease</keyword>
<reference evidence="12 13" key="1">
    <citation type="journal article" date="2013" name="Curr. Biol.">
        <title>The Genome of the Foraminiferan Reticulomyxa filosa.</title>
        <authorList>
            <person name="Glockner G."/>
            <person name="Hulsmann N."/>
            <person name="Schleicher M."/>
            <person name="Noegel A.A."/>
            <person name="Eichinger L."/>
            <person name="Gallinger C."/>
            <person name="Pawlowski J."/>
            <person name="Sierra R."/>
            <person name="Euteneuer U."/>
            <person name="Pillet L."/>
            <person name="Moustafa A."/>
            <person name="Platzer M."/>
            <person name="Groth M."/>
            <person name="Szafranski K."/>
            <person name="Schliwa M."/>
        </authorList>
    </citation>
    <scope>NUCLEOTIDE SEQUENCE [LARGE SCALE GENOMIC DNA]</scope>
</reference>
<evidence type="ECO:0000256" key="5">
    <source>
        <dbReference type="ARBA" id="ARBA00022741"/>
    </source>
</evidence>
<accession>X6PAA2</accession>
<keyword evidence="13" id="KW-1185">Reference proteome</keyword>
<dbReference type="Pfam" id="PF00270">
    <property type="entry name" value="DEAD"/>
    <property type="match status" value="1"/>
</dbReference>
<dbReference type="InterPro" id="IPR006474">
    <property type="entry name" value="Helicase_Cas3_CRISPR-ass_core"/>
</dbReference>
<evidence type="ECO:0000259" key="10">
    <source>
        <dbReference type="PROSITE" id="PS51192"/>
    </source>
</evidence>
<dbReference type="SMART" id="SM00487">
    <property type="entry name" value="DEXDc"/>
    <property type="match status" value="1"/>
</dbReference>
<evidence type="ECO:0000256" key="2">
    <source>
        <dbReference type="ARBA" id="ARBA00009046"/>
    </source>
</evidence>
<dbReference type="AlphaFoldDB" id="X6PAA2"/>
<dbReference type="InterPro" id="IPR006483">
    <property type="entry name" value="CRISPR-assoc_Cas3_HD"/>
</dbReference>
<keyword evidence="8" id="KW-0067">ATP-binding</keyword>
<dbReference type="InterPro" id="IPR054712">
    <property type="entry name" value="Cas3-like_dom"/>
</dbReference>
<dbReference type="PROSITE" id="PS51643">
    <property type="entry name" value="HD_CAS3"/>
    <property type="match status" value="1"/>
</dbReference>
<dbReference type="Gene3D" id="3.40.50.300">
    <property type="entry name" value="P-loop containing nucleotide triphosphate hydrolases"/>
    <property type="match status" value="1"/>
</dbReference>
<dbReference type="PROSITE" id="PS51192">
    <property type="entry name" value="HELICASE_ATP_BIND_1"/>
    <property type="match status" value="1"/>
</dbReference>
<organism evidence="12 13">
    <name type="scientific">Reticulomyxa filosa</name>
    <dbReference type="NCBI Taxonomy" id="46433"/>
    <lineage>
        <taxon>Eukaryota</taxon>
        <taxon>Sar</taxon>
        <taxon>Rhizaria</taxon>
        <taxon>Retaria</taxon>
        <taxon>Foraminifera</taxon>
        <taxon>Monothalamids</taxon>
        <taxon>Reticulomyxidae</taxon>
        <taxon>Reticulomyxa</taxon>
    </lineage>
</organism>
<keyword evidence="6" id="KW-0378">Hydrolase</keyword>
<dbReference type="InterPro" id="IPR027417">
    <property type="entry name" value="P-loop_NTPase"/>
</dbReference>
<dbReference type="InterPro" id="IPR038257">
    <property type="entry name" value="CRISPR-assoc_Cas3_HD_sf"/>
</dbReference>
<dbReference type="NCBIfam" id="TIGR01587">
    <property type="entry name" value="cas3_core"/>
    <property type="match status" value="1"/>
</dbReference>
<comment type="similarity">
    <text evidence="1">In the N-terminal section; belongs to the CRISPR-associated nuclease Cas3-HD family.</text>
</comment>
<dbReference type="EMBL" id="ASPP01002453">
    <property type="protein sequence ID" value="ETO34577.1"/>
    <property type="molecule type" value="Genomic_DNA"/>
</dbReference>
<name>X6PAA2_RETFI</name>
<feature type="domain" description="HD Cas3-type" evidence="11">
    <location>
        <begin position="26"/>
        <end position="255"/>
    </location>
</feature>
<evidence type="ECO:0000256" key="6">
    <source>
        <dbReference type="ARBA" id="ARBA00022801"/>
    </source>
</evidence>
<dbReference type="GO" id="GO:0004386">
    <property type="term" value="F:helicase activity"/>
    <property type="evidence" value="ECO:0007669"/>
    <property type="project" value="UniProtKB-KW"/>
</dbReference>
<dbReference type="GO" id="GO:0003676">
    <property type="term" value="F:nucleic acid binding"/>
    <property type="evidence" value="ECO:0007669"/>
    <property type="project" value="InterPro"/>
</dbReference>
<evidence type="ECO:0008006" key="14">
    <source>
        <dbReference type="Google" id="ProtNLM"/>
    </source>
</evidence>
<dbReference type="GO" id="GO:0046872">
    <property type="term" value="F:metal ion binding"/>
    <property type="evidence" value="ECO:0007669"/>
    <property type="project" value="UniProtKB-KW"/>
</dbReference>
<keyword evidence="9" id="KW-0051">Antiviral defense</keyword>
<gene>
    <name evidence="12" type="ORF">RFI_02516</name>
</gene>
<evidence type="ECO:0000256" key="3">
    <source>
        <dbReference type="ARBA" id="ARBA00022722"/>
    </source>
</evidence>
<dbReference type="GO" id="GO:0051607">
    <property type="term" value="P:defense response to virus"/>
    <property type="evidence" value="ECO:0007669"/>
    <property type="project" value="UniProtKB-KW"/>
</dbReference>
<feature type="domain" description="Helicase ATP-binding" evidence="10">
    <location>
        <begin position="317"/>
        <end position="498"/>
    </location>
</feature>
<comment type="caution">
    <text evidence="12">The sequence shown here is derived from an EMBL/GenBank/DDBJ whole genome shotgun (WGS) entry which is preliminary data.</text>
</comment>
<keyword evidence="5" id="KW-0547">Nucleotide-binding</keyword>
<keyword evidence="7" id="KW-0347">Helicase</keyword>
<dbReference type="SUPFAM" id="SSF52540">
    <property type="entry name" value="P-loop containing nucleoside triphosphate hydrolases"/>
    <property type="match status" value="1"/>
</dbReference>
<dbReference type="GO" id="GO:0016787">
    <property type="term" value="F:hydrolase activity"/>
    <property type="evidence" value="ECO:0007669"/>
    <property type="project" value="UniProtKB-KW"/>
</dbReference>
<evidence type="ECO:0000259" key="11">
    <source>
        <dbReference type="PROSITE" id="PS51643"/>
    </source>
</evidence>
<evidence type="ECO:0000313" key="12">
    <source>
        <dbReference type="EMBL" id="ETO34577.1"/>
    </source>
</evidence>
<evidence type="ECO:0000256" key="1">
    <source>
        <dbReference type="ARBA" id="ARBA00006847"/>
    </source>
</evidence>
<dbReference type="NCBIfam" id="TIGR01596">
    <property type="entry name" value="cas3_HD"/>
    <property type="match status" value="1"/>
</dbReference>
<comment type="similarity">
    <text evidence="2">In the central section; belongs to the CRISPR-associated helicase Cas3 family.</text>
</comment>
<evidence type="ECO:0000313" key="13">
    <source>
        <dbReference type="Proteomes" id="UP000023152"/>
    </source>
</evidence>
<dbReference type="InterPro" id="IPR014001">
    <property type="entry name" value="Helicase_ATP-bd"/>
</dbReference>
<dbReference type="Proteomes" id="UP000023152">
    <property type="component" value="Unassembled WGS sequence"/>
</dbReference>
<dbReference type="InterPro" id="IPR011545">
    <property type="entry name" value="DEAD/DEAH_box_helicase_dom"/>
</dbReference>
<sequence length="823" mass="95225">MVPVHYSKNKMLIKYKENESSNSIFANTKRQELNRHLFSVGYLSYRIVEQLFPQQEPLARAAYVSGVWHDMGKIDPQFQDWLQRKLKEGITEESFEDGVHIDRGKFDFEEHPTHNEISLVLFHLLTDYNAVGNKTLYEFCEHVIYWHHPKPYRKKNNFEKLEGIFYAFKNHFDSMTEKIKKIIDQVNSQAKKYNFGHNIALKADKSICKELPKNAHVPSYKDFSDFTDYERYKYQVLENSKNSILRSAVISADKIISQVEDLESCNLDTLIDPRTRPQESNLREKIKECLERFNSSGDKERNIRQKEAAVTLAHISNSGNLEDSIAVLKGPAGCGKTKIALEWAFNTRAQKIFWVCPRVQICEGLYKELGSKQYLAQGVKIELLTSEFQKITYDGQETDTGDSEKFSGDIVITTIDQIINMVTTHQQVSAFINFLSSHVVFDEFHELIKILGINVLFAELIEAKKMRGKEANTLLVSATPNPYFVKEFLGIHQDCIIGIETFNRSSYKITFRSYKDNPEVSPLISEEHQPNGKTTFIITNTALDAQLGFIQHLNENALLIHSNLTNLDRSKIFKDIYRAFGQDGTREYDILRAGPIIQASFNITCDHMITELSSPENFLQRLGRLNRFGLNNNNINTYIVHIPYSLYEKEKASSSCARWLKKCCDFHAAKAWLQFLKKKLPDDNGVMLQQLYELYKEFYEDEKSLKQVEEDLKQVLKEGITQLKNKLYDPIRLPRVKKHKNGGIKLKASSLRGDSVYVQMAIMEYDENGNNPILNQYICQEEATVIMSLDKNKEDFQDCLSFMYKKHEKILTAREKNTKSPRC</sequence>
<dbReference type="Gene3D" id="1.10.3210.30">
    <property type="match status" value="1"/>
</dbReference>
<dbReference type="Pfam" id="PF22590">
    <property type="entry name" value="Cas3-like_C_2"/>
    <property type="match status" value="1"/>
</dbReference>
<evidence type="ECO:0000256" key="9">
    <source>
        <dbReference type="ARBA" id="ARBA00023118"/>
    </source>
</evidence>
<evidence type="ECO:0000256" key="8">
    <source>
        <dbReference type="ARBA" id="ARBA00022840"/>
    </source>
</evidence>
<keyword evidence="4" id="KW-0479">Metal-binding</keyword>
<evidence type="ECO:0000256" key="7">
    <source>
        <dbReference type="ARBA" id="ARBA00022806"/>
    </source>
</evidence>
<evidence type="ECO:0000256" key="4">
    <source>
        <dbReference type="ARBA" id="ARBA00022723"/>
    </source>
</evidence>
<protein>
    <recommendedName>
        <fullName evidence="14">CRISPR-associated helicase Cas3</fullName>
    </recommendedName>
</protein>
<dbReference type="GO" id="GO:0004518">
    <property type="term" value="F:nuclease activity"/>
    <property type="evidence" value="ECO:0007669"/>
    <property type="project" value="UniProtKB-KW"/>
</dbReference>
<dbReference type="GO" id="GO:0005524">
    <property type="term" value="F:ATP binding"/>
    <property type="evidence" value="ECO:0007669"/>
    <property type="project" value="UniProtKB-KW"/>
</dbReference>